<dbReference type="Gene3D" id="3.30.420.10">
    <property type="entry name" value="Ribonuclease H-like superfamily/Ribonuclease H"/>
    <property type="match status" value="1"/>
</dbReference>
<comment type="caution">
    <text evidence="2">The sequence shown here is derived from an EMBL/GenBank/DDBJ whole genome shotgun (WGS) entry which is preliminary data.</text>
</comment>
<evidence type="ECO:0000313" key="3">
    <source>
        <dbReference type="Proteomes" id="UP001358586"/>
    </source>
</evidence>
<name>A0ABR0MZ41_GOSAR</name>
<dbReference type="EMBL" id="JARKNE010000011">
    <property type="protein sequence ID" value="KAK5783577.1"/>
    <property type="molecule type" value="Genomic_DNA"/>
</dbReference>
<evidence type="ECO:0000313" key="2">
    <source>
        <dbReference type="EMBL" id="KAK5783577.1"/>
    </source>
</evidence>
<dbReference type="InterPro" id="IPR002156">
    <property type="entry name" value="RNaseH_domain"/>
</dbReference>
<organism evidence="2 3">
    <name type="scientific">Gossypium arboreum</name>
    <name type="common">Tree cotton</name>
    <name type="synonym">Gossypium nanking</name>
    <dbReference type="NCBI Taxonomy" id="29729"/>
    <lineage>
        <taxon>Eukaryota</taxon>
        <taxon>Viridiplantae</taxon>
        <taxon>Streptophyta</taxon>
        <taxon>Embryophyta</taxon>
        <taxon>Tracheophyta</taxon>
        <taxon>Spermatophyta</taxon>
        <taxon>Magnoliopsida</taxon>
        <taxon>eudicotyledons</taxon>
        <taxon>Gunneridae</taxon>
        <taxon>Pentapetalae</taxon>
        <taxon>rosids</taxon>
        <taxon>malvids</taxon>
        <taxon>Malvales</taxon>
        <taxon>Malvaceae</taxon>
        <taxon>Malvoideae</taxon>
        <taxon>Gossypium</taxon>
    </lineage>
</organism>
<feature type="domain" description="RNase H type-1" evidence="1">
    <location>
        <begin position="170"/>
        <end position="283"/>
    </location>
</feature>
<sequence>MRSSEGIVLNKKKYALELIDDVGLGEVKPTNAPLEQNQKLTSIKYDESVQMRASGDELIIDVAVYQRVLERLFCLAKNKVSTVEESLSNSGTGSVKWKGWFFRPLLDREKEMCKILADRLIGTVLISDKEDRLCWSNDKLGVFLVKKCSELLILEDESDINFDCGKVWNIKDKAGCGGILRDFEGMARGIFSGAAGTNVTEEAEIEAVKIALEVFESTSWKCFNSLIIEVGSAVVFSWCNNKGLRPWSLQAIFSEIESTKCKAGSIVFSLVDRNGNDLTFSLALAGVNMT</sequence>
<dbReference type="InterPro" id="IPR036397">
    <property type="entry name" value="RNaseH_sf"/>
</dbReference>
<reference evidence="2 3" key="1">
    <citation type="submission" date="2023-03" db="EMBL/GenBank/DDBJ databases">
        <title>WGS of Gossypium arboreum.</title>
        <authorList>
            <person name="Yu D."/>
        </authorList>
    </citation>
    <scope>NUCLEOTIDE SEQUENCE [LARGE SCALE GENOMIC DNA]</scope>
    <source>
        <tissue evidence="2">Leaf</tissue>
    </source>
</reference>
<accession>A0ABR0MZ41</accession>
<dbReference type="CDD" id="cd06222">
    <property type="entry name" value="RNase_H_like"/>
    <property type="match status" value="1"/>
</dbReference>
<gene>
    <name evidence="2" type="ORF">PVK06_038086</name>
</gene>
<protein>
    <recommendedName>
        <fullName evidence="1">RNase H type-1 domain-containing protein</fullName>
    </recommendedName>
</protein>
<evidence type="ECO:0000259" key="1">
    <source>
        <dbReference type="Pfam" id="PF13456"/>
    </source>
</evidence>
<dbReference type="Proteomes" id="UP001358586">
    <property type="component" value="Chromosome 11"/>
</dbReference>
<dbReference type="Pfam" id="PF13456">
    <property type="entry name" value="RVT_3"/>
    <property type="match status" value="1"/>
</dbReference>
<dbReference type="InterPro" id="IPR044730">
    <property type="entry name" value="RNase_H-like_dom_plant"/>
</dbReference>
<proteinExistence type="predicted"/>
<keyword evidence="3" id="KW-1185">Reference proteome</keyword>